<name>A0ACB8LRU9_CITSI</name>
<dbReference type="EMBL" id="CM039172">
    <property type="protein sequence ID" value="KAH9776085.1"/>
    <property type="molecule type" value="Genomic_DNA"/>
</dbReference>
<protein>
    <submittedName>
        <fullName evidence="1">Protein NUCLEAR FUSION DEFECTIVE 2</fullName>
    </submittedName>
</protein>
<comment type="caution">
    <text evidence="1">The sequence shown here is derived from an EMBL/GenBank/DDBJ whole genome shotgun (WGS) entry which is preliminary data.</text>
</comment>
<dbReference type="Proteomes" id="UP000829398">
    <property type="component" value="Chromosome 3"/>
</dbReference>
<organism evidence="1 2">
    <name type="scientific">Citrus sinensis</name>
    <name type="common">Sweet orange</name>
    <name type="synonym">Citrus aurantium var. sinensis</name>
    <dbReference type="NCBI Taxonomy" id="2711"/>
    <lineage>
        <taxon>Eukaryota</taxon>
        <taxon>Viridiplantae</taxon>
        <taxon>Streptophyta</taxon>
        <taxon>Embryophyta</taxon>
        <taxon>Tracheophyta</taxon>
        <taxon>Spermatophyta</taxon>
        <taxon>Magnoliopsida</taxon>
        <taxon>eudicotyledons</taxon>
        <taxon>Gunneridae</taxon>
        <taxon>Pentapetalae</taxon>
        <taxon>rosids</taxon>
        <taxon>malvids</taxon>
        <taxon>Sapindales</taxon>
        <taxon>Rutaceae</taxon>
        <taxon>Aurantioideae</taxon>
        <taxon>Citrus</taxon>
    </lineage>
</organism>
<accession>A0ACB8LRU9</accession>
<sequence length="211" mass="22985">MKLRPFTLYLLPVLVIAISSSFQVRAANDQRFKTSSPFATALQTLQKQIGYTFKSIGLLRRAMTHSSFSEESNRALSILGGYVIDTSVSLRLLNKDIDISPKDLNRRVSETSNVEISCAVDGMHLGLQKVVRVSPKTNSTVPAVVCGAFRAIFGAIAVDTGKCDDAGDVFLRVHSAGALVVLLDVDDENLVIMLTLHAFFKSLMVYGSIET</sequence>
<proteinExistence type="predicted"/>
<evidence type="ECO:0000313" key="2">
    <source>
        <dbReference type="Proteomes" id="UP000829398"/>
    </source>
</evidence>
<evidence type="ECO:0000313" key="1">
    <source>
        <dbReference type="EMBL" id="KAH9776085.1"/>
    </source>
</evidence>
<keyword evidence="2" id="KW-1185">Reference proteome</keyword>
<reference evidence="2" key="1">
    <citation type="journal article" date="2023" name="Hortic. Res.">
        <title>A chromosome-level phased genome enabling allele-level studies in sweet orange: a case study on citrus Huanglongbing tolerance.</title>
        <authorList>
            <person name="Wu B."/>
            <person name="Yu Q."/>
            <person name="Deng Z."/>
            <person name="Duan Y."/>
            <person name="Luo F."/>
            <person name="Gmitter F. Jr."/>
        </authorList>
    </citation>
    <scope>NUCLEOTIDE SEQUENCE [LARGE SCALE GENOMIC DNA]</scope>
    <source>
        <strain evidence="2">cv. Valencia</strain>
    </source>
</reference>
<gene>
    <name evidence="1" type="ORF">KPL71_006597</name>
</gene>